<feature type="region of interest" description="Disordered" evidence="2">
    <location>
        <begin position="743"/>
        <end position="763"/>
    </location>
</feature>
<evidence type="ECO:0000256" key="1">
    <source>
        <dbReference type="SAM" id="Coils"/>
    </source>
</evidence>
<keyword evidence="1" id="KW-0175">Coiled coil</keyword>
<organism evidence="3 4">
    <name type="scientific">Coemansia spiralis</name>
    <dbReference type="NCBI Taxonomy" id="417178"/>
    <lineage>
        <taxon>Eukaryota</taxon>
        <taxon>Fungi</taxon>
        <taxon>Fungi incertae sedis</taxon>
        <taxon>Zoopagomycota</taxon>
        <taxon>Kickxellomycotina</taxon>
        <taxon>Kickxellomycetes</taxon>
        <taxon>Kickxellales</taxon>
        <taxon>Kickxellaceae</taxon>
        <taxon>Coemansia</taxon>
    </lineage>
</organism>
<sequence>MALPEKPPAEVSERTWQVSIALRPGSCTIVDWISAAAATTADDSGNAKSEDAVRHSDEHSDSEGSADEEGGYISNSNAVPPAIANDPFFARLLKNAEIYEENEKKNNAKKRASRRRAKDTADDNYDLDDPFIDDSELTVMDSHNLSKQQRKKRRRKADGNTTETEGQGVGGTAVDGSSTNGITVASIDKNVAKQTGTDTGIASTSDGENLLGNVIADDLDKYEEGDFFVYYGPLNELESGNEEEQFEKSDKKPRSRKRPDKKQADKEVAPAKRKPNGTTGSKGEVTDASTSKKKVDTKTQHRRSSSESGAAINLAQVPSNGRKAGARTSRKLDTSRTTSMIDSSTYTAADNASGAEDDYKKQRPPIPEHDRVAALGASSANYVSESEKGASSTMLGTHAITASKHQSKRGGTPSASGSAMSSTAIAPEDASAINEAKKATPEIEAALEELAQATKDEAFENRQRFPSSLKPPLRQVCELSMARALEYDRSVLSLRTPEHKIFAWSTPLDIVGFTTGIYHSLSAILPYNRATVRKIVSKLLGNDLLTWKERQLKQIEDGLKVRIDEQIERGMGWIPVGARTGTKESEDGASGGAQVRWHWTTISKHILYQYMILSLNVNELRSHLDPSAGKDGAYREQQARKDAYAHLVNLWPGSTMVTYEISRAYSSRKSLVEKQSKKVDSAPTQVKVEASETTPVPATQLEYSNDAGASSQLQHTPEIPMAAPIQSVQGTPIPSRFDAEFVSPTHSMSPYSHSQPPQPHQHILMQQQIPSPTRNEYMHASQGCDGYNQSPVPHMQLYEGNTAGIVPALQQDSQQLSPHASHRNLGFDRQSDPFAAPRDYSHHTNGVYTSYFSNGQADMQQSQGQQSQPHQPPNRHHHHQMSSGGAGSAGNEDEYGSPGSGRYSMSVHNLTSP</sequence>
<feature type="compositionally biased region" description="Basic and acidic residues" evidence="2">
    <location>
        <begin position="48"/>
        <end position="62"/>
    </location>
</feature>
<dbReference type="OrthoDB" id="5576775at2759"/>
<dbReference type="AlphaFoldDB" id="A0A9W8KW98"/>
<feature type="compositionally biased region" description="Polar residues" evidence="2">
    <location>
        <begin position="413"/>
        <end position="423"/>
    </location>
</feature>
<dbReference type="Proteomes" id="UP001151518">
    <property type="component" value="Unassembled WGS sequence"/>
</dbReference>
<proteinExistence type="predicted"/>
<reference evidence="3" key="1">
    <citation type="submission" date="2022-07" db="EMBL/GenBank/DDBJ databases">
        <title>Phylogenomic reconstructions and comparative analyses of Kickxellomycotina fungi.</title>
        <authorList>
            <person name="Reynolds N.K."/>
            <person name="Stajich J.E."/>
            <person name="Barry K."/>
            <person name="Grigoriev I.V."/>
            <person name="Crous P."/>
            <person name="Smith M.E."/>
        </authorList>
    </citation>
    <scope>NUCLEOTIDE SEQUENCE</scope>
    <source>
        <strain evidence="3">NRRL 3115</strain>
    </source>
</reference>
<feature type="compositionally biased region" description="Acidic residues" evidence="2">
    <location>
        <begin position="122"/>
        <end position="136"/>
    </location>
</feature>
<name>A0A9W8KW98_9FUNG</name>
<dbReference type="EMBL" id="JANBTW010000098">
    <property type="protein sequence ID" value="KAJ2671621.1"/>
    <property type="molecule type" value="Genomic_DNA"/>
</dbReference>
<feature type="region of interest" description="Disordered" evidence="2">
    <location>
        <begin position="236"/>
        <end position="367"/>
    </location>
</feature>
<feature type="compositionally biased region" description="Polar residues" evidence="2">
    <location>
        <begin position="843"/>
        <end position="859"/>
    </location>
</feature>
<evidence type="ECO:0000256" key="2">
    <source>
        <dbReference type="SAM" id="MobiDB-lite"/>
    </source>
</evidence>
<feature type="compositionally biased region" description="Low complexity" evidence="2">
    <location>
        <begin position="860"/>
        <end position="869"/>
    </location>
</feature>
<feature type="compositionally biased region" description="Basic and acidic residues" evidence="2">
    <location>
        <begin position="261"/>
        <end position="270"/>
    </location>
</feature>
<protein>
    <submittedName>
        <fullName evidence="3">Uncharacterized protein</fullName>
    </submittedName>
</protein>
<feature type="region of interest" description="Disordered" evidence="2">
    <location>
        <begin position="672"/>
        <end position="699"/>
    </location>
</feature>
<evidence type="ECO:0000313" key="4">
    <source>
        <dbReference type="Proteomes" id="UP001151518"/>
    </source>
</evidence>
<comment type="caution">
    <text evidence="3">The sequence shown here is derived from an EMBL/GenBank/DDBJ whole genome shotgun (WGS) entry which is preliminary data.</text>
</comment>
<feature type="region of interest" description="Disordered" evidence="2">
    <location>
        <begin position="401"/>
        <end position="423"/>
    </location>
</feature>
<evidence type="ECO:0000313" key="3">
    <source>
        <dbReference type="EMBL" id="KAJ2671621.1"/>
    </source>
</evidence>
<feature type="region of interest" description="Disordered" evidence="2">
    <location>
        <begin position="38"/>
        <end position="81"/>
    </location>
</feature>
<gene>
    <name evidence="3" type="ORF">GGI25_005438</name>
</gene>
<feature type="compositionally biased region" description="Low complexity" evidence="2">
    <location>
        <begin position="746"/>
        <end position="755"/>
    </location>
</feature>
<feature type="compositionally biased region" description="Polar residues" evidence="2">
    <location>
        <begin position="335"/>
        <end position="350"/>
    </location>
</feature>
<feature type="coiled-coil region" evidence="1">
    <location>
        <begin position="433"/>
        <end position="463"/>
    </location>
</feature>
<feature type="region of interest" description="Disordered" evidence="2">
    <location>
        <begin position="813"/>
        <end position="913"/>
    </location>
</feature>
<feature type="region of interest" description="Disordered" evidence="2">
    <location>
        <begin position="103"/>
        <end position="179"/>
    </location>
</feature>
<feature type="compositionally biased region" description="Basic and acidic residues" evidence="2">
    <location>
        <begin position="357"/>
        <end position="367"/>
    </location>
</feature>
<accession>A0A9W8KW98</accession>
<feature type="compositionally biased region" description="Basic residues" evidence="2">
    <location>
        <begin position="107"/>
        <end position="117"/>
    </location>
</feature>